<protein>
    <submittedName>
        <fullName evidence="2">Uncharacterized protein</fullName>
    </submittedName>
</protein>
<dbReference type="EMBL" id="FMJD01000008">
    <property type="protein sequence ID" value="SCM76948.1"/>
    <property type="molecule type" value="Genomic_DNA"/>
</dbReference>
<organism evidence="2">
    <name type="scientific">uncultured Pleomorphomonas sp</name>
    <dbReference type="NCBI Taxonomy" id="442121"/>
    <lineage>
        <taxon>Bacteria</taxon>
        <taxon>Pseudomonadati</taxon>
        <taxon>Pseudomonadota</taxon>
        <taxon>Alphaproteobacteria</taxon>
        <taxon>Hyphomicrobiales</taxon>
        <taxon>Pleomorphomonadaceae</taxon>
        <taxon>Pleomorphomonas</taxon>
        <taxon>environmental samples</taxon>
    </lineage>
</organism>
<reference evidence="2" key="1">
    <citation type="submission" date="2016-08" db="EMBL/GenBank/DDBJ databases">
        <authorList>
            <person name="Seilhamer J.J."/>
        </authorList>
    </citation>
    <scope>NUCLEOTIDE SEQUENCE</scope>
    <source>
        <strain evidence="2">86</strain>
    </source>
</reference>
<name>A0A212LHG7_9HYPH</name>
<sequence length="21" mass="2425">MLLERTLQEDCLPPHSEGKLD</sequence>
<gene>
    <name evidence="2" type="ORF">KL86PLE_40753</name>
</gene>
<feature type="region of interest" description="Disordered" evidence="1">
    <location>
        <begin position="1"/>
        <end position="21"/>
    </location>
</feature>
<proteinExistence type="predicted"/>
<evidence type="ECO:0000313" key="2">
    <source>
        <dbReference type="EMBL" id="SCM76948.1"/>
    </source>
</evidence>
<evidence type="ECO:0000256" key="1">
    <source>
        <dbReference type="SAM" id="MobiDB-lite"/>
    </source>
</evidence>
<dbReference type="AlphaFoldDB" id="A0A212LHG7"/>
<accession>A0A212LHG7</accession>